<evidence type="ECO:0000313" key="3">
    <source>
        <dbReference type="EMBL" id="KZC93801.1"/>
    </source>
</evidence>
<dbReference type="EMBL" id="LQXA01000061">
    <property type="protein sequence ID" value="KZC93801.1"/>
    <property type="molecule type" value="Genomic_DNA"/>
</dbReference>
<dbReference type="AlphaFoldDB" id="A0A154UXI6"/>
<dbReference type="Pfam" id="PF01402">
    <property type="entry name" value="RHH_1"/>
    <property type="match status" value="1"/>
</dbReference>
<dbReference type="GO" id="GO:0006355">
    <property type="term" value="P:regulation of DNA-templated transcription"/>
    <property type="evidence" value="ECO:0007669"/>
    <property type="project" value="InterPro"/>
</dbReference>
<name>A0A154UXI6_9MICO</name>
<evidence type="ECO:0000256" key="1">
    <source>
        <dbReference type="SAM" id="MobiDB-lite"/>
    </source>
</evidence>
<dbReference type="OrthoDB" id="5124724at2"/>
<dbReference type="Proteomes" id="UP000076218">
    <property type="component" value="Unassembled WGS sequence"/>
</dbReference>
<organism evidence="3 4">
    <name type="scientific">Clavibacter tessellarius</name>
    <dbReference type="NCBI Taxonomy" id="31965"/>
    <lineage>
        <taxon>Bacteria</taxon>
        <taxon>Bacillati</taxon>
        <taxon>Actinomycetota</taxon>
        <taxon>Actinomycetes</taxon>
        <taxon>Micrococcales</taxon>
        <taxon>Microbacteriaceae</taxon>
        <taxon>Clavibacter</taxon>
    </lineage>
</organism>
<accession>A0A154UXI6</accession>
<dbReference type="InterPro" id="IPR002145">
    <property type="entry name" value="CopG"/>
</dbReference>
<comment type="caution">
    <text evidence="3">The sequence shown here is derived from an EMBL/GenBank/DDBJ whole genome shotgun (WGS) entry which is preliminary data.</text>
</comment>
<proteinExistence type="predicted"/>
<evidence type="ECO:0000259" key="2">
    <source>
        <dbReference type="Pfam" id="PF01402"/>
    </source>
</evidence>
<protein>
    <recommendedName>
        <fullName evidence="2">Ribbon-helix-helix protein CopG domain-containing protein</fullName>
    </recommendedName>
</protein>
<reference evidence="3 4" key="1">
    <citation type="submission" date="2016-01" db="EMBL/GenBank/DDBJ databases">
        <title>Draft genome sequence of Clavibacter michiganensis subsp. tessellarius DOAB 609.</title>
        <authorList>
            <person name="Tambong J.T."/>
        </authorList>
    </citation>
    <scope>NUCLEOTIDE SEQUENCE [LARGE SCALE GENOMIC DNA]</scope>
    <source>
        <strain evidence="3 4">DOAB 609</strain>
    </source>
</reference>
<evidence type="ECO:0000313" key="4">
    <source>
        <dbReference type="Proteomes" id="UP000076218"/>
    </source>
</evidence>
<feature type="domain" description="Ribbon-helix-helix protein CopG" evidence="2">
    <location>
        <begin position="71"/>
        <end position="105"/>
    </location>
</feature>
<sequence>MEDGWPIRRAAERGELAPIPGTERTHVDDPDAGAGDLMAATGADTLDDDAEIALGRPRVDAPPTSGPLWRVRATAALDAEVEALAERRGHRNKSRIIREAAAPYVRASRSGARSGHDADNGQHPVRT</sequence>
<feature type="compositionally biased region" description="Basic and acidic residues" evidence="1">
    <location>
        <begin position="1"/>
        <end position="15"/>
    </location>
</feature>
<feature type="region of interest" description="Disordered" evidence="1">
    <location>
        <begin position="102"/>
        <end position="127"/>
    </location>
</feature>
<gene>
    <name evidence="3" type="ORF">AWH51_01670</name>
</gene>
<feature type="region of interest" description="Disordered" evidence="1">
    <location>
        <begin position="1"/>
        <end position="39"/>
    </location>
</feature>